<sequence length="90" mass="9869">MFPSATFSRKETRGSKRGCGSTVAGCRVSVVISSSSSSSLLFTSLACVLWCLRRSEGTWKPLPHCGHVWGRTSLWILWCFFSPALSTNPL</sequence>
<accession>A0AAV6YTM4</accession>
<dbReference type="Proteomes" id="UP000824782">
    <property type="component" value="Unassembled WGS sequence"/>
</dbReference>
<reference evidence="1" key="1">
    <citation type="thesis" date="2020" institute="ProQuest LLC" country="789 East Eisenhower Parkway, Ann Arbor, MI, USA">
        <title>Comparative Genomics and Chromosome Evolution.</title>
        <authorList>
            <person name="Mudd A.B."/>
        </authorList>
    </citation>
    <scope>NUCLEOTIDE SEQUENCE</scope>
    <source>
        <strain evidence="1">237g6f4</strain>
        <tissue evidence="1">Blood</tissue>
    </source>
</reference>
<name>A0AAV6YTM4_ENGPU</name>
<comment type="caution">
    <text evidence="1">The sequence shown here is derived from an EMBL/GenBank/DDBJ whole genome shotgun (WGS) entry which is preliminary data.</text>
</comment>
<protein>
    <submittedName>
        <fullName evidence="1">Uncharacterized protein</fullName>
    </submittedName>
</protein>
<dbReference type="AlphaFoldDB" id="A0AAV6YTM4"/>
<dbReference type="EMBL" id="WNYA01009509">
    <property type="protein sequence ID" value="KAG8540709.1"/>
    <property type="molecule type" value="Genomic_DNA"/>
</dbReference>
<organism evidence="1 2">
    <name type="scientific">Engystomops pustulosus</name>
    <name type="common">Tungara frog</name>
    <name type="synonym">Physalaemus pustulosus</name>
    <dbReference type="NCBI Taxonomy" id="76066"/>
    <lineage>
        <taxon>Eukaryota</taxon>
        <taxon>Metazoa</taxon>
        <taxon>Chordata</taxon>
        <taxon>Craniata</taxon>
        <taxon>Vertebrata</taxon>
        <taxon>Euteleostomi</taxon>
        <taxon>Amphibia</taxon>
        <taxon>Batrachia</taxon>
        <taxon>Anura</taxon>
        <taxon>Neobatrachia</taxon>
        <taxon>Hyloidea</taxon>
        <taxon>Leptodactylidae</taxon>
        <taxon>Leiuperinae</taxon>
        <taxon>Engystomops</taxon>
    </lineage>
</organism>
<evidence type="ECO:0000313" key="1">
    <source>
        <dbReference type="EMBL" id="KAG8540709.1"/>
    </source>
</evidence>
<gene>
    <name evidence="1" type="ORF">GDO81_018724</name>
</gene>
<keyword evidence="2" id="KW-1185">Reference proteome</keyword>
<evidence type="ECO:0000313" key="2">
    <source>
        <dbReference type="Proteomes" id="UP000824782"/>
    </source>
</evidence>
<proteinExistence type="predicted"/>